<evidence type="ECO:0000313" key="2">
    <source>
        <dbReference type="EMBL" id="NYF57309.1"/>
    </source>
</evidence>
<keyword evidence="1" id="KW-0812">Transmembrane</keyword>
<dbReference type="Proteomes" id="UP000631553">
    <property type="component" value="Unassembled WGS sequence"/>
</dbReference>
<gene>
    <name evidence="2" type="ORF">HDA35_003140</name>
</gene>
<keyword evidence="1" id="KW-0472">Membrane</keyword>
<feature type="transmembrane region" description="Helical" evidence="1">
    <location>
        <begin position="20"/>
        <end position="45"/>
    </location>
</feature>
<evidence type="ECO:0000313" key="3">
    <source>
        <dbReference type="Proteomes" id="UP000631553"/>
    </source>
</evidence>
<keyword evidence="3" id="KW-1185">Reference proteome</keyword>
<protein>
    <recommendedName>
        <fullName evidence="4">Copper transporter</fullName>
    </recommendedName>
</protein>
<name>A0ABX2RQ23_9ACTN</name>
<accession>A0ABX2RQ23</accession>
<organism evidence="2 3">
    <name type="scientific">Micromonospora purpureochromogenes</name>
    <dbReference type="NCBI Taxonomy" id="47872"/>
    <lineage>
        <taxon>Bacteria</taxon>
        <taxon>Bacillati</taxon>
        <taxon>Actinomycetota</taxon>
        <taxon>Actinomycetes</taxon>
        <taxon>Micromonosporales</taxon>
        <taxon>Micromonosporaceae</taxon>
        <taxon>Micromonospora</taxon>
    </lineage>
</organism>
<keyword evidence="1" id="KW-1133">Transmembrane helix</keyword>
<proteinExistence type="predicted"/>
<comment type="caution">
    <text evidence="2">The sequence shown here is derived from an EMBL/GenBank/DDBJ whole genome shotgun (WGS) entry which is preliminary data.</text>
</comment>
<dbReference type="EMBL" id="JACCCQ010000001">
    <property type="protein sequence ID" value="NYF57309.1"/>
    <property type="molecule type" value="Genomic_DNA"/>
</dbReference>
<reference evidence="2 3" key="1">
    <citation type="submission" date="2020-07" db="EMBL/GenBank/DDBJ databases">
        <title>Sequencing the genomes of 1000 actinobacteria strains.</title>
        <authorList>
            <person name="Klenk H.-P."/>
        </authorList>
    </citation>
    <scope>NUCLEOTIDE SEQUENCE [LARGE SCALE GENOMIC DNA]</scope>
    <source>
        <strain evidence="2 3">DSM 43814</strain>
    </source>
</reference>
<evidence type="ECO:0008006" key="4">
    <source>
        <dbReference type="Google" id="ProtNLM"/>
    </source>
</evidence>
<dbReference type="RefSeq" id="WP_179803435.1">
    <property type="nucleotide sequence ID" value="NZ_JACCCQ010000001.1"/>
</dbReference>
<evidence type="ECO:0000256" key="1">
    <source>
        <dbReference type="SAM" id="Phobius"/>
    </source>
</evidence>
<sequence length="132" mass="14574">MVHLLMWIYDAQLAFTADQWSAFGSILGGLGSILAVVGAASLLAVEIHGRRLEARKYAQERRELAAEQREREARQRDADASLARLVIAESGSFTPQSRAGKAKVICILWFRTTAIHSSSMWLFAFLVAPLDA</sequence>
<feature type="transmembrane region" description="Helical" evidence="1">
    <location>
        <begin position="108"/>
        <end position="128"/>
    </location>
</feature>